<sequence length="104" mass="11204">MDRGYTATSRPCLLPTILSEASDSTCGLFAIVGPALRPPVACSLLYLPAMCSYYKPAYCGVVMSCQALPADSWCALLSCDLLRIDKRAVSALLQLWLPATTKQD</sequence>
<comment type="caution">
    <text evidence="1">The sequence shown here is derived from an EMBL/GenBank/DDBJ whole genome shotgun (WGS) entry which is preliminary data.</text>
</comment>
<protein>
    <submittedName>
        <fullName evidence="1">Uncharacterized protein</fullName>
    </submittedName>
</protein>
<name>A0ACC2APK9_DIPCM</name>
<evidence type="ECO:0000313" key="2">
    <source>
        <dbReference type="Proteomes" id="UP001162992"/>
    </source>
</evidence>
<dbReference type="Proteomes" id="UP001162992">
    <property type="component" value="Chromosome 20"/>
</dbReference>
<dbReference type="EMBL" id="CM055111">
    <property type="protein sequence ID" value="KAJ7519435.1"/>
    <property type="molecule type" value="Genomic_DNA"/>
</dbReference>
<evidence type="ECO:0000313" key="1">
    <source>
        <dbReference type="EMBL" id="KAJ7519435.1"/>
    </source>
</evidence>
<keyword evidence="2" id="KW-1185">Reference proteome</keyword>
<reference evidence="2" key="1">
    <citation type="journal article" date="2024" name="Proc. Natl. Acad. Sci. U.S.A.">
        <title>Extraordinary preservation of gene collinearity over three hundred million years revealed in homosporous lycophytes.</title>
        <authorList>
            <person name="Li C."/>
            <person name="Wickell D."/>
            <person name="Kuo L.Y."/>
            <person name="Chen X."/>
            <person name="Nie B."/>
            <person name="Liao X."/>
            <person name="Peng D."/>
            <person name="Ji J."/>
            <person name="Jenkins J."/>
            <person name="Williams M."/>
            <person name="Shu S."/>
            <person name="Plott C."/>
            <person name="Barry K."/>
            <person name="Rajasekar S."/>
            <person name="Grimwood J."/>
            <person name="Han X."/>
            <person name="Sun S."/>
            <person name="Hou Z."/>
            <person name="He W."/>
            <person name="Dai G."/>
            <person name="Sun C."/>
            <person name="Schmutz J."/>
            <person name="Leebens-Mack J.H."/>
            <person name="Li F.W."/>
            <person name="Wang L."/>
        </authorList>
    </citation>
    <scope>NUCLEOTIDE SEQUENCE [LARGE SCALE GENOMIC DNA]</scope>
    <source>
        <strain evidence="2">cv. PW_Plant_1</strain>
    </source>
</reference>
<organism evidence="1 2">
    <name type="scientific">Diphasiastrum complanatum</name>
    <name type="common">Issler's clubmoss</name>
    <name type="synonym">Lycopodium complanatum</name>
    <dbReference type="NCBI Taxonomy" id="34168"/>
    <lineage>
        <taxon>Eukaryota</taxon>
        <taxon>Viridiplantae</taxon>
        <taxon>Streptophyta</taxon>
        <taxon>Embryophyta</taxon>
        <taxon>Tracheophyta</taxon>
        <taxon>Lycopodiopsida</taxon>
        <taxon>Lycopodiales</taxon>
        <taxon>Lycopodiaceae</taxon>
        <taxon>Lycopodioideae</taxon>
        <taxon>Diphasiastrum</taxon>
    </lineage>
</organism>
<gene>
    <name evidence="1" type="ORF">O6H91_20G038300</name>
</gene>
<accession>A0ACC2APK9</accession>
<proteinExistence type="predicted"/>